<dbReference type="InterPro" id="IPR022032">
    <property type="entry name" value="Myf5"/>
</dbReference>
<dbReference type="Pfam" id="PF01586">
    <property type="entry name" value="Basic"/>
    <property type="match status" value="1"/>
</dbReference>
<feature type="region of interest" description="Disordered" evidence="12">
    <location>
        <begin position="230"/>
        <end position="270"/>
    </location>
</feature>
<dbReference type="Gene3D" id="4.10.280.10">
    <property type="entry name" value="Helix-loop-helix DNA-binding domain"/>
    <property type="match status" value="1"/>
</dbReference>
<dbReference type="Ensembl" id="ENSACLT00000014238.2">
    <property type="protein sequence ID" value="ENSACLP00000013901.1"/>
    <property type="gene ID" value="ENSACLG00000009487.2"/>
</dbReference>
<keyword evidence="6" id="KW-0805">Transcription regulation</keyword>
<evidence type="ECO:0000259" key="13">
    <source>
        <dbReference type="PROSITE" id="PS50888"/>
    </source>
</evidence>
<keyword evidence="5" id="KW-0221">Differentiation</keyword>
<evidence type="ECO:0000256" key="8">
    <source>
        <dbReference type="ARBA" id="ARBA00023159"/>
    </source>
</evidence>
<dbReference type="GeneTree" id="ENSGT00950000182959"/>
<evidence type="ECO:0000256" key="7">
    <source>
        <dbReference type="ARBA" id="ARBA00023125"/>
    </source>
</evidence>
<proteinExistence type="predicted"/>
<evidence type="ECO:0000313" key="15">
    <source>
        <dbReference type="Proteomes" id="UP000265100"/>
    </source>
</evidence>
<dbReference type="GO" id="GO:0045663">
    <property type="term" value="P:positive regulation of myoblast differentiation"/>
    <property type="evidence" value="ECO:0007669"/>
    <property type="project" value="TreeGrafter"/>
</dbReference>
<dbReference type="SMART" id="SM00520">
    <property type="entry name" value="BASIC"/>
    <property type="match status" value="1"/>
</dbReference>
<reference evidence="14" key="1">
    <citation type="submission" date="2018-05" db="EMBL/GenBank/DDBJ databases">
        <authorList>
            <person name="Datahose"/>
        </authorList>
    </citation>
    <scope>NUCLEOTIDE SEQUENCE</scope>
</reference>
<evidence type="ECO:0000256" key="5">
    <source>
        <dbReference type="ARBA" id="ARBA00022782"/>
    </source>
</evidence>
<evidence type="ECO:0000256" key="1">
    <source>
        <dbReference type="ARBA" id="ARBA00004123"/>
    </source>
</evidence>
<dbReference type="PROSITE" id="PS50888">
    <property type="entry name" value="BHLH"/>
    <property type="match status" value="1"/>
</dbReference>
<gene>
    <name evidence="14" type="primary">MYOD1</name>
</gene>
<accession>A0A3P8PA56</accession>
<dbReference type="GO" id="GO:0035914">
    <property type="term" value="P:skeletal muscle cell differentiation"/>
    <property type="evidence" value="ECO:0007669"/>
    <property type="project" value="TreeGrafter"/>
</dbReference>
<evidence type="ECO:0000313" key="14">
    <source>
        <dbReference type="Ensembl" id="ENSACLP00000013901.1"/>
    </source>
</evidence>
<keyword evidence="8" id="KW-0010">Activator</keyword>
<dbReference type="Pfam" id="PF12232">
    <property type="entry name" value="Myf5"/>
    <property type="match status" value="1"/>
</dbReference>
<evidence type="ECO:0000256" key="3">
    <source>
        <dbReference type="ARBA" id="ARBA00022473"/>
    </source>
</evidence>
<dbReference type="PANTHER" id="PTHR11534:SF2">
    <property type="entry name" value="MYOBLAST DETERMINATION PROTEIN 1"/>
    <property type="match status" value="1"/>
</dbReference>
<dbReference type="FunFam" id="4.10.280.10:FF:000005">
    <property type="entry name" value="Myogenic factor"/>
    <property type="match status" value="1"/>
</dbReference>
<keyword evidence="10 11" id="KW-0539">Nucleus</keyword>
<evidence type="ECO:0000256" key="12">
    <source>
        <dbReference type="SAM" id="MobiDB-lite"/>
    </source>
</evidence>
<feature type="compositionally biased region" description="Polar residues" evidence="12">
    <location>
        <begin position="251"/>
        <end position="270"/>
    </location>
</feature>
<evidence type="ECO:0000256" key="9">
    <source>
        <dbReference type="ARBA" id="ARBA00023163"/>
    </source>
</evidence>
<sequence length="270" mass="29536">MDLSDFPFVLSSADDLYDPCFSTSDLNFFDELDTRLMHANFLKSEDHLQHHVPITEEKDQHVRAPGGLHQAGHCLLWACKACKRKTTHADRRKAATMRERRRLSKVNDAFETLKRCTASNPNQRLPKVEILRNAINYIESLQALLRNSQDDSFYPQLEHYGSDSGTSCPHSNCSDGSVDFISPSSARSENSDASYCSQRAEDCSSSSSSSSKTSLISSLDCLSSIVERISTDQTAAPPGDSVVPQGPGSPHTGTAISSLSAESSNICESV</sequence>
<reference evidence="14" key="3">
    <citation type="submission" date="2025-09" db="UniProtKB">
        <authorList>
            <consortium name="Ensembl"/>
        </authorList>
    </citation>
    <scope>IDENTIFICATION</scope>
</reference>
<dbReference type="GO" id="GO:0000981">
    <property type="term" value="F:DNA-binding transcription factor activity, RNA polymerase II-specific"/>
    <property type="evidence" value="ECO:0007669"/>
    <property type="project" value="TreeGrafter"/>
</dbReference>
<feature type="domain" description="BHLH" evidence="13">
    <location>
        <begin position="90"/>
        <end position="141"/>
    </location>
</feature>
<dbReference type="InterPro" id="IPR036638">
    <property type="entry name" value="HLH_DNA-bd_sf"/>
</dbReference>
<dbReference type="OMA" id="TMDFISP"/>
<dbReference type="GO" id="GO:0048743">
    <property type="term" value="P:positive regulation of skeletal muscle fiber development"/>
    <property type="evidence" value="ECO:0007669"/>
    <property type="project" value="TreeGrafter"/>
</dbReference>
<dbReference type="GO" id="GO:0005634">
    <property type="term" value="C:nucleus"/>
    <property type="evidence" value="ECO:0007669"/>
    <property type="project" value="UniProtKB-SubCell"/>
</dbReference>
<evidence type="ECO:0000256" key="10">
    <source>
        <dbReference type="ARBA" id="ARBA00023242"/>
    </source>
</evidence>
<dbReference type="InterPro" id="IPR002546">
    <property type="entry name" value="MyoD_N"/>
</dbReference>
<organism evidence="14 15">
    <name type="scientific">Astatotilapia calliptera</name>
    <name type="common">Eastern happy</name>
    <name type="synonym">Chromis callipterus</name>
    <dbReference type="NCBI Taxonomy" id="8154"/>
    <lineage>
        <taxon>Eukaryota</taxon>
        <taxon>Metazoa</taxon>
        <taxon>Chordata</taxon>
        <taxon>Craniata</taxon>
        <taxon>Vertebrata</taxon>
        <taxon>Euteleostomi</taxon>
        <taxon>Actinopterygii</taxon>
        <taxon>Neopterygii</taxon>
        <taxon>Teleostei</taxon>
        <taxon>Neoteleostei</taxon>
        <taxon>Acanthomorphata</taxon>
        <taxon>Ovalentaria</taxon>
        <taxon>Cichlomorphae</taxon>
        <taxon>Cichliformes</taxon>
        <taxon>Cichlidae</taxon>
        <taxon>African cichlids</taxon>
        <taxon>Pseudocrenilabrinae</taxon>
        <taxon>Haplochromini</taxon>
        <taxon>Astatotilapia</taxon>
    </lineage>
</organism>
<dbReference type="InterPro" id="IPR011598">
    <property type="entry name" value="bHLH_dom"/>
</dbReference>
<dbReference type="GO" id="GO:0046983">
    <property type="term" value="F:protein dimerization activity"/>
    <property type="evidence" value="ECO:0007669"/>
    <property type="project" value="InterPro"/>
</dbReference>
<dbReference type="STRING" id="8154.ENSACLP00000013901"/>
<keyword evidence="15" id="KW-1185">Reference proteome</keyword>
<dbReference type="AlphaFoldDB" id="A0A3P8PA56"/>
<dbReference type="InterPro" id="IPR039704">
    <property type="entry name" value="Myogenic_factor"/>
</dbReference>
<keyword evidence="7 11" id="KW-0238">DNA-binding</keyword>
<keyword evidence="4" id="KW-0517">Myogenesis</keyword>
<keyword evidence="9" id="KW-0804">Transcription</keyword>
<keyword evidence="3" id="KW-0217">Developmental protein</keyword>
<dbReference type="CDD" id="cd18936">
    <property type="entry name" value="bHLH_TS_MYOD1_Myf3"/>
    <property type="match status" value="1"/>
</dbReference>
<dbReference type="SMART" id="SM00353">
    <property type="entry name" value="HLH"/>
    <property type="match status" value="1"/>
</dbReference>
<dbReference type="OrthoDB" id="10049614at2759"/>
<dbReference type="GO" id="GO:0000978">
    <property type="term" value="F:RNA polymerase II cis-regulatory region sequence-specific DNA binding"/>
    <property type="evidence" value="ECO:0007669"/>
    <property type="project" value="TreeGrafter"/>
</dbReference>
<evidence type="ECO:0000256" key="11">
    <source>
        <dbReference type="RuleBase" id="RU003428"/>
    </source>
</evidence>
<dbReference type="SUPFAM" id="SSF47459">
    <property type="entry name" value="HLH, helix-loop-helix DNA-binding domain"/>
    <property type="match status" value="1"/>
</dbReference>
<evidence type="ECO:0000256" key="2">
    <source>
        <dbReference type="ARBA" id="ARBA00011571"/>
    </source>
</evidence>
<dbReference type="PANTHER" id="PTHR11534">
    <property type="entry name" value="MYOGENIC FACTOR"/>
    <property type="match status" value="1"/>
</dbReference>
<evidence type="ECO:0000256" key="6">
    <source>
        <dbReference type="ARBA" id="ARBA00023015"/>
    </source>
</evidence>
<dbReference type="Pfam" id="PF00010">
    <property type="entry name" value="HLH"/>
    <property type="match status" value="1"/>
</dbReference>
<protein>
    <recommendedName>
        <fullName evidence="11">Myogenic factor</fullName>
    </recommendedName>
</protein>
<reference evidence="14" key="2">
    <citation type="submission" date="2025-08" db="UniProtKB">
        <authorList>
            <consortium name="Ensembl"/>
        </authorList>
    </citation>
    <scope>IDENTIFICATION</scope>
</reference>
<evidence type="ECO:0000256" key="4">
    <source>
        <dbReference type="ARBA" id="ARBA00022541"/>
    </source>
</evidence>
<comment type="subcellular location">
    <subcellularLocation>
        <location evidence="1">Nucleus</location>
    </subcellularLocation>
</comment>
<dbReference type="Proteomes" id="UP000265100">
    <property type="component" value="Chromosome 1"/>
</dbReference>
<name>A0A3P8PA56_ASTCA</name>
<dbReference type="Bgee" id="ENSACLG00000009487">
    <property type="expression patterns" value="Expressed in muscle tissue and 1 other cell type or tissue"/>
</dbReference>
<comment type="subunit">
    <text evidence="2 11">Efficient DNA binding requires dimerization with another bHLH protein.</text>
</comment>